<keyword evidence="5" id="KW-1185">Reference proteome</keyword>
<sequence>MNEPRPRTGLPTWLGGTLLVLLGFQVGLLWMQGSLLERQHGDLVAMRQDIQDLAESLDQLTGAYDGSEDGTARPSSAAPAGRRPLVRVRLQEQDKDSNVPKDIADQRQAERDALAKAREVQSRLSLEENARKAEEKARREAEGRRYRPLVWGGVIVALAALFLRSWLRNRG</sequence>
<evidence type="ECO:0000313" key="5">
    <source>
        <dbReference type="Proteomes" id="UP001228113"/>
    </source>
</evidence>
<keyword evidence="3" id="KW-0472">Membrane</keyword>
<dbReference type="AlphaFoldDB" id="A0AA48H588"/>
<feature type="compositionally biased region" description="Low complexity" evidence="2">
    <location>
        <begin position="72"/>
        <end position="83"/>
    </location>
</feature>
<dbReference type="KEGG" id="msea:METESE_25990"/>
<feature type="compositionally biased region" description="Basic and acidic residues" evidence="2">
    <location>
        <begin position="89"/>
        <end position="111"/>
    </location>
</feature>
<evidence type="ECO:0000313" key="4">
    <source>
        <dbReference type="EMBL" id="BDU77641.1"/>
    </source>
</evidence>
<dbReference type="EMBL" id="AP027081">
    <property type="protein sequence ID" value="BDU77641.1"/>
    <property type="molecule type" value="Genomic_DNA"/>
</dbReference>
<dbReference type="RefSeq" id="WP_243332764.1">
    <property type="nucleotide sequence ID" value="NZ_AP027081.1"/>
</dbReference>
<feature type="transmembrane region" description="Helical" evidence="3">
    <location>
        <begin position="12"/>
        <end position="31"/>
    </location>
</feature>
<accession>A0AA48H588</accession>
<keyword evidence="3" id="KW-1133">Transmembrane helix</keyword>
<feature type="transmembrane region" description="Helical" evidence="3">
    <location>
        <begin position="148"/>
        <end position="167"/>
    </location>
</feature>
<feature type="coiled-coil region" evidence="1">
    <location>
        <begin position="116"/>
        <end position="144"/>
    </location>
</feature>
<gene>
    <name evidence="4" type="ORF">METESE_25990</name>
</gene>
<evidence type="ECO:0000256" key="2">
    <source>
        <dbReference type="SAM" id="MobiDB-lite"/>
    </source>
</evidence>
<evidence type="ECO:0000256" key="3">
    <source>
        <dbReference type="SAM" id="Phobius"/>
    </source>
</evidence>
<proteinExistence type="predicted"/>
<keyword evidence="1" id="KW-0175">Coiled coil</keyword>
<name>A0AA48H588_9BACT</name>
<keyword evidence="3" id="KW-0812">Transmembrane</keyword>
<evidence type="ECO:0000256" key="1">
    <source>
        <dbReference type="SAM" id="Coils"/>
    </source>
</evidence>
<reference evidence="4" key="1">
    <citation type="journal article" date="2023" name="Int. J. Syst. Evol. Microbiol.">
        <title>Mesoterricola silvestris gen. nov., sp. nov., Mesoterricola sediminis sp. nov., Geothrix oryzae sp. nov., Geothrix edaphica sp. nov., Geothrix rubra sp. nov., and Geothrix limicola sp. nov., six novel members of Acidobacteriota isolated from soils.</title>
        <authorList>
            <person name="Itoh H."/>
            <person name="Sugisawa Y."/>
            <person name="Mise K."/>
            <person name="Xu Z."/>
            <person name="Kuniyasu M."/>
            <person name="Ushijima N."/>
            <person name="Kawano K."/>
            <person name="Kobayashi E."/>
            <person name="Shiratori Y."/>
            <person name="Masuda Y."/>
            <person name="Senoo K."/>
        </authorList>
    </citation>
    <scope>NUCLEOTIDE SEQUENCE</scope>
    <source>
        <strain evidence="4">W786</strain>
    </source>
</reference>
<dbReference type="Proteomes" id="UP001228113">
    <property type="component" value="Chromosome"/>
</dbReference>
<organism evidence="4 5">
    <name type="scientific">Mesoterricola sediminis</name>
    <dbReference type="NCBI Taxonomy" id="2927980"/>
    <lineage>
        <taxon>Bacteria</taxon>
        <taxon>Pseudomonadati</taxon>
        <taxon>Acidobacteriota</taxon>
        <taxon>Holophagae</taxon>
        <taxon>Holophagales</taxon>
        <taxon>Holophagaceae</taxon>
        <taxon>Mesoterricola</taxon>
    </lineage>
</organism>
<feature type="region of interest" description="Disordered" evidence="2">
    <location>
        <begin position="62"/>
        <end position="111"/>
    </location>
</feature>
<protein>
    <submittedName>
        <fullName evidence="4">Uncharacterized protein</fullName>
    </submittedName>
</protein>